<dbReference type="InterPro" id="IPR009100">
    <property type="entry name" value="AcylCoA_DH/oxidase_NM_dom_sf"/>
</dbReference>
<reference evidence="17 18" key="1">
    <citation type="submission" date="2024-09" db="EMBL/GenBank/DDBJ databases">
        <authorList>
            <person name="Sun Q."/>
            <person name="Mori K."/>
        </authorList>
    </citation>
    <scope>NUCLEOTIDE SEQUENCE [LARGE SCALE GENOMIC DNA]</scope>
    <source>
        <strain evidence="17 18">KCTC 23076</strain>
    </source>
</reference>
<keyword evidence="2" id="KW-0285">Flavoprotein</keyword>
<evidence type="ECO:0000256" key="13">
    <source>
        <dbReference type="ARBA" id="ARBA00049456"/>
    </source>
</evidence>
<evidence type="ECO:0000256" key="3">
    <source>
        <dbReference type="ARBA" id="ARBA00022643"/>
    </source>
</evidence>
<evidence type="ECO:0000259" key="15">
    <source>
        <dbReference type="Pfam" id="PF02771"/>
    </source>
</evidence>
<evidence type="ECO:0000259" key="14">
    <source>
        <dbReference type="Pfam" id="PF02770"/>
    </source>
</evidence>
<keyword evidence="4" id="KW-0547">Nucleotide-binding</keyword>
<accession>A0ABV6RZ14</accession>
<evidence type="ECO:0000256" key="8">
    <source>
        <dbReference type="ARBA" id="ARBA00034317"/>
    </source>
</evidence>
<protein>
    <recommendedName>
        <fullName evidence="10">Dibenzothiophene monooxygenase</fullName>
        <ecNumber evidence="9">1.14.14.21</ecNumber>
    </recommendedName>
</protein>
<evidence type="ECO:0000313" key="18">
    <source>
        <dbReference type="Proteomes" id="UP001589896"/>
    </source>
</evidence>
<dbReference type="InterPro" id="IPR006091">
    <property type="entry name" value="Acyl-CoA_Oxase/DH_mid-dom"/>
</dbReference>
<name>A0ABV6RZ14_9GAMM</name>
<dbReference type="Gene3D" id="1.20.140.10">
    <property type="entry name" value="Butyryl-CoA Dehydrogenase, subunit A, domain 3"/>
    <property type="match status" value="1"/>
</dbReference>
<dbReference type="InterPro" id="IPR036250">
    <property type="entry name" value="AcylCo_DH-like_C"/>
</dbReference>
<feature type="domain" description="Acyl-CoA dehydrogenase/oxidase N-terminal" evidence="15">
    <location>
        <begin position="34"/>
        <end position="117"/>
    </location>
</feature>
<feature type="domain" description="Acyl-CoA oxidase/dehydrogenase middle" evidence="14">
    <location>
        <begin position="145"/>
        <end position="221"/>
    </location>
</feature>
<evidence type="ECO:0000256" key="7">
    <source>
        <dbReference type="ARBA" id="ARBA00034307"/>
    </source>
</evidence>
<keyword evidence="6" id="KW-0503">Monooxygenase</keyword>
<comment type="catalytic activity">
    <reaction evidence="11">
        <text>dibenzothiophene + FMNH2 + O2 = dibenzothiophene 5-oxide + FMN + H2O + H(+)</text>
        <dbReference type="Rhea" id="RHEA:49076"/>
        <dbReference type="ChEBI" id="CHEBI:15377"/>
        <dbReference type="ChEBI" id="CHEBI:15378"/>
        <dbReference type="ChEBI" id="CHEBI:15379"/>
        <dbReference type="ChEBI" id="CHEBI:23681"/>
        <dbReference type="ChEBI" id="CHEBI:23683"/>
        <dbReference type="ChEBI" id="CHEBI:57618"/>
        <dbReference type="ChEBI" id="CHEBI:58210"/>
    </reaction>
</comment>
<dbReference type="Gene3D" id="1.10.540.10">
    <property type="entry name" value="Acyl-CoA dehydrogenase/oxidase, N-terminal domain"/>
    <property type="match status" value="1"/>
</dbReference>
<comment type="pathway">
    <text evidence="7">Sulfur metabolism; dibenzothiophene degradation.</text>
</comment>
<dbReference type="InterPro" id="IPR037069">
    <property type="entry name" value="AcylCoA_DH/ox_N_sf"/>
</dbReference>
<dbReference type="InterPro" id="IPR046373">
    <property type="entry name" value="Acyl-CoA_Oxase/DH_mid-dom_sf"/>
</dbReference>
<comment type="catalytic activity">
    <reaction evidence="12">
        <text>dibenzothiophene 5-oxide + FMNH2 + O2 = dibenzothiophene 5,5-dioxide + FMN + H2O + H(+)</text>
        <dbReference type="Rhea" id="RHEA:49080"/>
        <dbReference type="ChEBI" id="CHEBI:15377"/>
        <dbReference type="ChEBI" id="CHEBI:15378"/>
        <dbReference type="ChEBI" id="CHEBI:15379"/>
        <dbReference type="ChEBI" id="CHEBI:23683"/>
        <dbReference type="ChEBI" id="CHEBI:57618"/>
        <dbReference type="ChEBI" id="CHEBI:58210"/>
        <dbReference type="ChEBI" id="CHEBI:90356"/>
    </reaction>
</comment>
<dbReference type="PANTHER" id="PTHR43884">
    <property type="entry name" value="ACYL-COA DEHYDROGENASE"/>
    <property type="match status" value="1"/>
</dbReference>
<keyword evidence="18" id="KW-1185">Reference proteome</keyword>
<dbReference type="EC" id="1.14.14.21" evidence="9"/>
<evidence type="ECO:0000256" key="2">
    <source>
        <dbReference type="ARBA" id="ARBA00022630"/>
    </source>
</evidence>
<dbReference type="SUPFAM" id="SSF47203">
    <property type="entry name" value="Acyl-CoA dehydrogenase C-terminal domain-like"/>
    <property type="match status" value="1"/>
</dbReference>
<proteinExistence type="inferred from homology"/>
<dbReference type="Pfam" id="PF08028">
    <property type="entry name" value="Acyl-CoA_dh_2"/>
    <property type="match status" value="1"/>
</dbReference>
<dbReference type="PANTHER" id="PTHR43884:SF12">
    <property type="entry name" value="ISOVALERYL-COA DEHYDROGENASE, MITOCHONDRIAL-RELATED"/>
    <property type="match status" value="1"/>
</dbReference>
<dbReference type="EMBL" id="JBHLTG010000007">
    <property type="protein sequence ID" value="MFC0681133.1"/>
    <property type="molecule type" value="Genomic_DNA"/>
</dbReference>
<comment type="subcellular location">
    <subcellularLocation>
        <location evidence="1">Cytoplasm</location>
    </subcellularLocation>
</comment>
<organism evidence="17 18">
    <name type="scientific">Lysobacter korlensis</name>
    <dbReference type="NCBI Taxonomy" id="553636"/>
    <lineage>
        <taxon>Bacteria</taxon>
        <taxon>Pseudomonadati</taxon>
        <taxon>Pseudomonadota</taxon>
        <taxon>Gammaproteobacteria</taxon>
        <taxon>Lysobacterales</taxon>
        <taxon>Lysobacteraceae</taxon>
        <taxon>Lysobacter</taxon>
    </lineage>
</organism>
<evidence type="ECO:0000259" key="16">
    <source>
        <dbReference type="Pfam" id="PF08028"/>
    </source>
</evidence>
<evidence type="ECO:0000256" key="12">
    <source>
        <dbReference type="ARBA" id="ARBA00048445"/>
    </source>
</evidence>
<dbReference type="Proteomes" id="UP001589896">
    <property type="component" value="Unassembled WGS sequence"/>
</dbReference>
<keyword evidence="5" id="KW-0560">Oxidoreductase</keyword>
<evidence type="ECO:0000256" key="9">
    <source>
        <dbReference type="ARBA" id="ARBA00034328"/>
    </source>
</evidence>
<dbReference type="SUPFAM" id="SSF56645">
    <property type="entry name" value="Acyl-CoA dehydrogenase NM domain-like"/>
    <property type="match status" value="1"/>
</dbReference>
<evidence type="ECO:0000256" key="10">
    <source>
        <dbReference type="ARBA" id="ARBA00034345"/>
    </source>
</evidence>
<evidence type="ECO:0000256" key="5">
    <source>
        <dbReference type="ARBA" id="ARBA00023002"/>
    </source>
</evidence>
<dbReference type="InterPro" id="IPR013786">
    <property type="entry name" value="AcylCoA_DH/ox_N"/>
</dbReference>
<dbReference type="PIRSF" id="PIRSF016578">
    <property type="entry name" value="HsaA"/>
    <property type="match status" value="1"/>
</dbReference>
<comment type="catalytic activity">
    <reaction evidence="13">
        <text>dibenzothiophene + 2 FMNH2 + 2 O2 = dibenzothiophene 5,5-dioxide + 2 FMN + 2 H2O + 2 H(+)</text>
        <dbReference type="Rhea" id="RHEA:49072"/>
        <dbReference type="ChEBI" id="CHEBI:15377"/>
        <dbReference type="ChEBI" id="CHEBI:15378"/>
        <dbReference type="ChEBI" id="CHEBI:15379"/>
        <dbReference type="ChEBI" id="CHEBI:23681"/>
        <dbReference type="ChEBI" id="CHEBI:57618"/>
        <dbReference type="ChEBI" id="CHEBI:58210"/>
        <dbReference type="ChEBI" id="CHEBI:90356"/>
        <dbReference type="EC" id="1.14.14.21"/>
    </reaction>
</comment>
<dbReference type="RefSeq" id="WP_386673476.1">
    <property type="nucleotide sequence ID" value="NZ_JBHLTG010000007.1"/>
</dbReference>
<evidence type="ECO:0000256" key="1">
    <source>
        <dbReference type="ARBA" id="ARBA00004496"/>
    </source>
</evidence>
<keyword evidence="3" id="KW-0288">FMN</keyword>
<evidence type="ECO:0000256" key="4">
    <source>
        <dbReference type="ARBA" id="ARBA00022741"/>
    </source>
</evidence>
<comment type="similarity">
    <text evidence="8">Belongs to the DszC flavin monooxygenase family.</text>
</comment>
<dbReference type="InterPro" id="IPR013107">
    <property type="entry name" value="Acyl-CoA_DH_C"/>
</dbReference>
<feature type="domain" description="Acyl-CoA dehydrogenase C-terminal" evidence="16">
    <location>
        <begin position="248"/>
        <end position="383"/>
    </location>
</feature>
<sequence>MTVTTTVDRSPWTGAATPDELKRWTAIADQVGVRLAAGALQRDRENANPGEALEILREAGLANLMVPAAFGGEGAHWETAFRVLRTLARADASLAQILGYSYLNEACISFYGSDAAAREHWYLRSAQNSWIWSDSFNPVSPDLEFRADGDGYRLSGLKRFATGASATDVVIAGAVAEGGRYDGEFVIFAIDARREGVTHLDDWDNLGQRASASGSVRYEGVLVTADDILGTDPGDPFSSLVTPGVQLLFGNIYLGIAEGALAQARTLTRARANSWFLSGVDRYADDPNVHRLFGGLVAKTAAVEALADKLNRRYDEAVALGERTTAEDRAAAEVEIAALKVVSTEVGLEVSSRVYEAAGASATKNSIGLDLYWRNIRTHSLHDPVDYKKIEVGAHYLNGTVQPISLYT</sequence>
<evidence type="ECO:0000256" key="6">
    <source>
        <dbReference type="ARBA" id="ARBA00023033"/>
    </source>
</evidence>
<evidence type="ECO:0000313" key="17">
    <source>
        <dbReference type="EMBL" id="MFC0681133.1"/>
    </source>
</evidence>
<dbReference type="Pfam" id="PF02771">
    <property type="entry name" value="Acyl-CoA_dh_N"/>
    <property type="match status" value="1"/>
</dbReference>
<comment type="caution">
    <text evidence="17">The sequence shown here is derived from an EMBL/GenBank/DDBJ whole genome shotgun (WGS) entry which is preliminary data.</text>
</comment>
<dbReference type="Gene3D" id="2.40.110.10">
    <property type="entry name" value="Butyryl-CoA Dehydrogenase, subunit A, domain 2"/>
    <property type="match status" value="1"/>
</dbReference>
<evidence type="ECO:0000256" key="11">
    <source>
        <dbReference type="ARBA" id="ARBA00047859"/>
    </source>
</evidence>
<dbReference type="Pfam" id="PF02770">
    <property type="entry name" value="Acyl-CoA_dh_M"/>
    <property type="match status" value="1"/>
</dbReference>
<gene>
    <name evidence="17" type="ORF">ACFFGH_25165</name>
</gene>